<evidence type="ECO:0000313" key="2">
    <source>
        <dbReference type="Proteomes" id="UP000247903"/>
    </source>
</evidence>
<comment type="caution">
    <text evidence="1">The sequence shown here is derived from an EMBL/GenBank/DDBJ whole genome shotgun (WGS) entry which is preliminary data.</text>
</comment>
<organism evidence="1 2">
    <name type="scientific">Flavobacterium cheongpyeongense</name>
    <dbReference type="NCBI Taxonomy" id="2212651"/>
    <lineage>
        <taxon>Bacteria</taxon>
        <taxon>Pseudomonadati</taxon>
        <taxon>Bacteroidota</taxon>
        <taxon>Flavobacteriia</taxon>
        <taxon>Flavobacteriales</taxon>
        <taxon>Flavobacteriaceae</taxon>
        <taxon>Flavobacterium</taxon>
    </lineage>
</organism>
<proteinExistence type="predicted"/>
<dbReference type="OrthoDB" id="482757at2"/>
<sequence>MASMVPSDKKNNYERLFASCTIKEDKYPEIDKITAKILLNKVRYQTMGDLLQIPWYVIAIIHCMEGNLRFDTHLHNGDSLNKRTVQVPAGRPKAGNPPFTWEESAKDALVYDKLNLWTDWSIAGILYKLELFNGLGYYKQGINSPYLWSYSNHYTKGKYIQDGRYDPSSISKQCGAAVLLRRLMEQQLIILTNGNIVEQILKLGNKTMYYTGTVSREAKELQTLLNRAGSVLRVDGKAGEKTSNEYFKYSHTYLAGDPRNI</sequence>
<dbReference type="RefSeq" id="WP_110305075.1">
    <property type="nucleotide sequence ID" value="NZ_QJHK01000002.1"/>
</dbReference>
<dbReference type="EMBL" id="QJHK01000002">
    <property type="protein sequence ID" value="PXY42102.1"/>
    <property type="molecule type" value="Genomic_DNA"/>
</dbReference>
<keyword evidence="2" id="KW-1185">Reference proteome</keyword>
<dbReference type="AlphaFoldDB" id="A0A2V4BU46"/>
<accession>A0A2V4BU46</accession>
<protein>
    <recommendedName>
        <fullName evidence="3">Lysozyme family protein</fullName>
    </recommendedName>
</protein>
<reference evidence="1 2" key="1">
    <citation type="submission" date="2018-05" db="EMBL/GenBank/DDBJ databases">
        <title>Flavobacterium sp. strain IMCC34759, incomplete genome.</title>
        <authorList>
            <person name="Joung Y."/>
            <person name="Cho J."/>
        </authorList>
    </citation>
    <scope>NUCLEOTIDE SEQUENCE [LARGE SCALE GENOMIC DNA]</scope>
    <source>
        <strain evidence="1 2">IMCC34759</strain>
    </source>
</reference>
<name>A0A2V4BU46_9FLAO</name>
<gene>
    <name evidence="1" type="ORF">DMB65_02370</name>
</gene>
<evidence type="ECO:0008006" key="3">
    <source>
        <dbReference type="Google" id="ProtNLM"/>
    </source>
</evidence>
<evidence type="ECO:0000313" key="1">
    <source>
        <dbReference type="EMBL" id="PXY42102.1"/>
    </source>
</evidence>
<dbReference type="Proteomes" id="UP000247903">
    <property type="component" value="Unassembled WGS sequence"/>
</dbReference>